<evidence type="ECO:0000313" key="4">
    <source>
        <dbReference type="EMBL" id="CAL5133373.1"/>
    </source>
</evidence>
<dbReference type="EMBL" id="CAXLJL010000156">
    <property type="protein sequence ID" value="CAL5133373.1"/>
    <property type="molecule type" value="Genomic_DNA"/>
</dbReference>
<evidence type="ECO:0000256" key="2">
    <source>
        <dbReference type="SAM" id="SignalP"/>
    </source>
</evidence>
<evidence type="ECO:0000259" key="3">
    <source>
        <dbReference type="PROSITE" id="PS50948"/>
    </source>
</evidence>
<dbReference type="InterPro" id="IPR003609">
    <property type="entry name" value="Pan_app"/>
</dbReference>
<dbReference type="AlphaFoldDB" id="A0AAV2T7E2"/>
<gene>
    <name evidence="4" type="ORF">CDAUBV1_LOCUS6620</name>
</gene>
<name>A0AAV2T7E2_CALDB</name>
<protein>
    <recommendedName>
        <fullName evidence="3">Apple domain-containing protein</fullName>
    </recommendedName>
</protein>
<sequence length="198" mass="22456">MECLLFFALLVSTHAGAFVKKEATRLTESGPIFREHVPLPECMRLCYRTSGCKAFVYKKEEVYCELHNCKRPNVCHMKHDDGYTSFIYFENAGRSFGNTPHEVVLLSRQGSETYTRSLVDATVYVHEALRESVFQRKVALALFVVLVVSLSAGLLMTPVLWMCSRKLRAQKNLPSGGNYTVLMHDINAVTTLERIPVF</sequence>
<reference evidence="4" key="1">
    <citation type="submission" date="2024-06" db="EMBL/GenBank/DDBJ databases">
        <authorList>
            <person name="Liu X."/>
            <person name="Lenzi L."/>
            <person name="Haldenby T S."/>
            <person name="Uol C."/>
        </authorList>
    </citation>
    <scope>NUCLEOTIDE SEQUENCE</scope>
</reference>
<dbReference type="EMBL" id="CAXLJL010000156">
    <property type="protein sequence ID" value="CAL5133372.1"/>
    <property type="molecule type" value="Genomic_DNA"/>
</dbReference>
<evidence type="ECO:0000313" key="5">
    <source>
        <dbReference type="Proteomes" id="UP001497525"/>
    </source>
</evidence>
<dbReference type="SUPFAM" id="SSF57414">
    <property type="entry name" value="Hairpin loop containing domain-like"/>
    <property type="match status" value="1"/>
</dbReference>
<accession>A0AAV2T7E2</accession>
<organism evidence="4 5">
    <name type="scientific">Calicophoron daubneyi</name>
    <name type="common">Rumen fluke</name>
    <name type="synonym">Paramphistomum daubneyi</name>
    <dbReference type="NCBI Taxonomy" id="300641"/>
    <lineage>
        <taxon>Eukaryota</taxon>
        <taxon>Metazoa</taxon>
        <taxon>Spiralia</taxon>
        <taxon>Lophotrochozoa</taxon>
        <taxon>Platyhelminthes</taxon>
        <taxon>Trematoda</taxon>
        <taxon>Digenea</taxon>
        <taxon>Plagiorchiida</taxon>
        <taxon>Pronocephalata</taxon>
        <taxon>Paramphistomoidea</taxon>
        <taxon>Paramphistomidae</taxon>
        <taxon>Calicophoron</taxon>
    </lineage>
</organism>
<feature type="transmembrane region" description="Helical" evidence="1">
    <location>
        <begin position="138"/>
        <end position="161"/>
    </location>
</feature>
<evidence type="ECO:0000256" key="1">
    <source>
        <dbReference type="SAM" id="Phobius"/>
    </source>
</evidence>
<dbReference type="PROSITE" id="PS50948">
    <property type="entry name" value="PAN"/>
    <property type="match status" value="1"/>
</dbReference>
<keyword evidence="1" id="KW-0812">Transmembrane</keyword>
<proteinExistence type="predicted"/>
<feature type="domain" description="Apple" evidence="3">
    <location>
        <begin position="3"/>
        <end position="90"/>
    </location>
</feature>
<keyword evidence="2" id="KW-0732">Signal</keyword>
<feature type="chain" id="PRO_5043291164" description="Apple domain-containing protein" evidence="2">
    <location>
        <begin position="16"/>
        <end position="198"/>
    </location>
</feature>
<dbReference type="Proteomes" id="UP001497525">
    <property type="component" value="Unassembled WGS sequence"/>
</dbReference>
<feature type="signal peptide" evidence="2">
    <location>
        <begin position="1"/>
        <end position="15"/>
    </location>
</feature>
<comment type="caution">
    <text evidence="4">The sequence shown here is derived from an EMBL/GenBank/DDBJ whole genome shotgun (WGS) entry which is preliminary data.</text>
</comment>
<keyword evidence="1" id="KW-1133">Transmembrane helix</keyword>
<keyword evidence="1" id="KW-0472">Membrane</keyword>